<accession>A0ABR1SKL6</accession>
<feature type="compositionally biased region" description="Low complexity" evidence="1">
    <location>
        <begin position="34"/>
        <end position="51"/>
    </location>
</feature>
<feature type="compositionally biased region" description="Low complexity" evidence="1">
    <location>
        <begin position="89"/>
        <end position="112"/>
    </location>
</feature>
<dbReference type="EMBL" id="JAQQWK010000009">
    <property type="protein sequence ID" value="KAK8034868.1"/>
    <property type="molecule type" value="Genomic_DNA"/>
</dbReference>
<feature type="region of interest" description="Disordered" evidence="1">
    <location>
        <begin position="178"/>
        <end position="223"/>
    </location>
</feature>
<protein>
    <submittedName>
        <fullName evidence="2">Uncharacterized protein</fullName>
    </submittedName>
</protein>
<evidence type="ECO:0000256" key="1">
    <source>
        <dbReference type="SAM" id="MobiDB-lite"/>
    </source>
</evidence>
<feature type="compositionally biased region" description="Polar residues" evidence="1">
    <location>
        <begin position="79"/>
        <end position="88"/>
    </location>
</feature>
<feature type="compositionally biased region" description="Polar residues" evidence="1">
    <location>
        <begin position="122"/>
        <end position="131"/>
    </location>
</feature>
<organism evidence="2 3">
    <name type="scientific">Apiospora rasikravindrae</name>
    <dbReference type="NCBI Taxonomy" id="990691"/>
    <lineage>
        <taxon>Eukaryota</taxon>
        <taxon>Fungi</taxon>
        <taxon>Dikarya</taxon>
        <taxon>Ascomycota</taxon>
        <taxon>Pezizomycotina</taxon>
        <taxon>Sordariomycetes</taxon>
        <taxon>Xylariomycetidae</taxon>
        <taxon>Amphisphaeriales</taxon>
        <taxon>Apiosporaceae</taxon>
        <taxon>Apiospora</taxon>
    </lineage>
</organism>
<evidence type="ECO:0000313" key="3">
    <source>
        <dbReference type="Proteomes" id="UP001444661"/>
    </source>
</evidence>
<feature type="compositionally biased region" description="Acidic residues" evidence="1">
    <location>
        <begin position="203"/>
        <end position="223"/>
    </location>
</feature>
<feature type="region of interest" description="Disordered" evidence="1">
    <location>
        <begin position="1"/>
        <end position="134"/>
    </location>
</feature>
<gene>
    <name evidence="2" type="ORF">PG993_009863</name>
</gene>
<reference evidence="2 3" key="1">
    <citation type="submission" date="2023-01" db="EMBL/GenBank/DDBJ databases">
        <title>Analysis of 21 Apiospora genomes using comparative genomics revels a genus with tremendous synthesis potential of carbohydrate active enzymes and secondary metabolites.</title>
        <authorList>
            <person name="Sorensen T."/>
        </authorList>
    </citation>
    <scope>NUCLEOTIDE SEQUENCE [LARGE SCALE GENOMIC DNA]</scope>
    <source>
        <strain evidence="2 3">CBS 33761</strain>
    </source>
</reference>
<sequence>MPYPSDRGYKVTSSGVNSQGNHYCHRDYGSSVPNRNNYHYSNRNRGYYYRNPDGSTYYDDGRGRNIYTAPNGQRYYSVRENQSDYTEQASPDDSPAYPYSSVSRNASPSRHSSPSDDRSDGLQVTTPSDSPNVRYFEEIEVEDDYRQAGNVDKGYDELDDRAFDNAIEYRCDDVPNDEAGGIAYDYDDGYDASGYDDGGYDAGDYDDGGSYDDGGYDDDGYYDDGGYDDGYVCDY</sequence>
<evidence type="ECO:0000313" key="2">
    <source>
        <dbReference type="EMBL" id="KAK8034868.1"/>
    </source>
</evidence>
<keyword evidence="3" id="KW-1185">Reference proteome</keyword>
<dbReference type="Proteomes" id="UP001444661">
    <property type="component" value="Unassembled WGS sequence"/>
</dbReference>
<name>A0ABR1SKL6_9PEZI</name>
<feature type="compositionally biased region" description="Polar residues" evidence="1">
    <location>
        <begin position="11"/>
        <end position="21"/>
    </location>
</feature>
<comment type="caution">
    <text evidence="2">The sequence shown here is derived from an EMBL/GenBank/DDBJ whole genome shotgun (WGS) entry which is preliminary data.</text>
</comment>
<proteinExistence type="predicted"/>